<feature type="signal peptide" evidence="2">
    <location>
        <begin position="1"/>
        <end position="25"/>
    </location>
</feature>
<feature type="compositionally biased region" description="Basic and acidic residues" evidence="1">
    <location>
        <begin position="73"/>
        <end position="88"/>
    </location>
</feature>
<feature type="non-terminal residue" evidence="3">
    <location>
        <position position="256"/>
    </location>
</feature>
<organism evidence="3 4">
    <name type="scientific">Streptosporangium nondiastaticum</name>
    <dbReference type="NCBI Taxonomy" id="35764"/>
    <lineage>
        <taxon>Bacteria</taxon>
        <taxon>Bacillati</taxon>
        <taxon>Actinomycetota</taxon>
        <taxon>Actinomycetes</taxon>
        <taxon>Streptosporangiales</taxon>
        <taxon>Streptosporangiaceae</taxon>
        <taxon>Streptosporangium</taxon>
    </lineage>
</organism>
<gene>
    <name evidence="3" type="ORF">B7P34_34015</name>
</gene>
<evidence type="ECO:0000256" key="1">
    <source>
        <dbReference type="SAM" id="MobiDB-lite"/>
    </source>
</evidence>
<feature type="compositionally biased region" description="Basic and acidic residues" evidence="1">
    <location>
        <begin position="135"/>
        <end position="155"/>
    </location>
</feature>
<feature type="region of interest" description="Disordered" evidence="1">
    <location>
        <begin position="24"/>
        <end position="172"/>
    </location>
</feature>
<feature type="compositionally biased region" description="Pro residues" evidence="1">
    <location>
        <begin position="226"/>
        <end position="256"/>
    </location>
</feature>
<dbReference type="EMBL" id="PXWG01000208">
    <property type="protein sequence ID" value="PSJ24321.1"/>
    <property type="molecule type" value="Genomic_DNA"/>
</dbReference>
<evidence type="ECO:0000313" key="4">
    <source>
        <dbReference type="Proteomes" id="UP000242427"/>
    </source>
</evidence>
<evidence type="ECO:0000256" key="2">
    <source>
        <dbReference type="SAM" id="SignalP"/>
    </source>
</evidence>
<keyword evidence="4" id="KW-1185">Reference proteome</keyword>
<feature type="compositionally biased region" description="Basic and acidic residues" evidence="1">
    <location>
        <begin position="104"/>
        <end position="123"/>
    </location>
</feature>
<dbReference type="Proteomes" id="UP000242427">
    <property type="component" value="Unassembled WGS sequence"/>
</dbReference>
<feature type="chain" id="PRO_5040860486" evidence="2">
    <location>
        <begin position="26"/>
        <end position="256"/>
    </location>
</feature>
<reference evidence="3 4" key="1">
    <citation type="submission" date="2018-03" db="EMBL/GenBank/DDBJ databases">
        <title>Chitinolytic properties of Streptosporangium nondiastaticum TBG75A20.</title>
        <authorList>
            <person name="Gayathri V."/>
            <person name="Shiburaj S."/>
        </authorList>
    </citation>
    <scope>NUCLEOTIDE SEQUENCE [LARGE SCALE GENOMIC DNA]</scope>
    <source>
        <strain evidence="3 4">TBG75A20</strain>
    </source>
</reference>
<proteinExistence type="predicted"/>
<evidence type="ECO:0000313" key="3">
    <source>
        <dbReference type="EMBL" id="PSJ24321.1"/>
    </source>
</evidence>
<dbReference type="AlphaFoldDB" id="A0A9X7JIL7"/>
<name>A0A9X7JIL7_9ACTN</name>
<feature type="region of interest" description="Disordered" evidence="1">
    <location>
        <begin position="223"/>
        <end position="256"/>
    </location>
</feature>
<comment type="caution">
    <text evidence="3">The sequence shown here is derived from an EMBL/GenBank/DDBJ whole genome shotgun (WGS) entry which is preliminary data.</text>
</comment>
<dbReference type="RefSeq" id="WP_223268522.1">
    <property type="nucleotide sequence ID" value="NZ_PXWG01000208.1"/>
</dbReference>
<sequence>MSGWVRAGRAGIVAFAAVLATTGAAGPIPGEDPGAGPDRGRTVRSGGPAAGAVERTHNVAPAARRGVQAGGQRHADERHRVGEQRTGDGWHPAGRQHPVGNGPHRTDGQHRADELRPADEEHPVGSQRRPTGPRHVGEQHQDDNAPQHRAGEQRHLSGGPPPVSRHRPGSALVEYGPGRLLVAGGEPGGPGDDTAAAVIVNRPGCLALTAGDGAASATLVIGCDSAPPPTPPAVPRPAPLPVPPAQPRPAPPPPAP</sequence>
<accession>A0A9X7JIL7</accession>
<protein>
    <submittedName>
        <fullName evidence="3">Uncharacterized protein</fullName>
    </submittedName>
</protein>
<keyword evidence="2" id="KW-0732">Signal</keyword>